<protein>
    <submittedName>
        <fullName evidence="1">Uncharacterized protein</fullName>
    </submittedName>
</protein>
<dbReference type="Proteomes" id="UP001249851">
    <property type="component" value="Unassembled WGS sequence"/>
</dbReference>
<evidence type="ECO:0000313" key="1">
    <source>
        <dbReference type="EMBL" id="KAK2546908.1"/>
    </source>
</evidence>
<dbReference type="EMBL" id="JARQWQ010000244">
    <property type="protein sequence ID" value="KAK2546908.1"/>
    <property type="molecule type" value="Genomic_DNA"/>
</dbReference>
<comment type="caution">
    <text evidence="1">The sequence shown here is derived from an EMBL/GenBank/DDBJ whole genome shotgun (WGS) entry which is preliminary data.</text>
</comment>
<name>A0AAD9PQ17_ACRCE</name>
<reference evidence="1" key="2">
    <citation type="journal article" date="2023" name="Science">
        <title>Genomic signatures of disease resistance in endangered staghorn corals.</title>
        <authorList>
            <person name="Vollmer S.V."/>
            <person name="Selwyn J.D."/>
            <person name="Despard B.A."/>
            <person name="Roesel C.L."/>
        </authorList>
    </citation>
    <scope>NUCLEOTIDE SEQUENCE</scope>
    <source>
        <strain evidence="1">K2</strain>
    </source>
</reference>
<evidence type="ECO:0000313" key="2">
    <source>
        <dbReference type="Proteomes" id="UP001249851"/>
    </source>
</evidence>
<proteinExistence type="predicted"/>
<keyword evidence="2" id="KW-1185">Reference proteome</keyword>
<dbReference type="AlphaFoldDB" id="A0AAD9PQ17"/>
<reference evidence="1" key="1">
    <citation type="journal article" date="2023" name="G3 (Bethesda)">
        <title>Whole genome assembly and annotation of the endangered Caribbean coral Acropora cervicornis.</title>
        <authorList>
            <person name="Selwyn J.D."/>
            <person name="Vollmer S.V."/>
        </authorList>
    </citation>
    <scope>NUCLEOTIDE SEQUENCE</scope>
    <source>
        <strain evidence="1">K2</strain>
    </source>
</reference>
<sequence length="332" mass="38387">MDLDQLLSVIRQVCQIEDRKEVTAMLNFYHDLGVIVKHGQTVVLQAQWLIDLFKQLIIVPPFDEADPSHRKWWRDLEVNGILRIALVDHVFSKFIDEGLCKQDILDMMELHGLIAKFSIATDETQDEQRYFVPTQLTSSPSALCKIEPSGCDPCPLVLHFLDGFVPHGLFPQLVSKFIHWCSENGLKETPQLFNNGARLFIGKQITFALILICRKRFIKIVLKTRNPSSCKSQWMNASNKMAIEVRNFIERTLDGFSRDLSWLSNLRYELSVVCTYCLECTRDLHKKTSCDQDDCLHLLRVRPGEELICPKNFCDETVSPGWEMWFEVPHTQ</sequence>
<gene>
    <name evidence="1" type="ORF">P5673_033347</name>
</gene>
<feature type="non-terminal residue" evidence="1">
    <location>
        <position position="1"/>
    </location>
</feature>
<organism evidence="1 2">
    <name type="scientific">Acropora cervicornis</name>
    <name type="common">Staghorn coral</name>
    <dbReference type="NCBI Taxonomy" id="6130"/>
    <lineage>
        <taxon>Eukaryota</taxon>
        <taxon>Metazoa</taxon>
        <taxon>Cnidaria</taxon>
        <taxon>Anthozoa</taxon>
        <taxon>Hexacorallia</taxon>
        <taxon>Scleractinia</taxon>
        <taxon>Astrocoeniina</taxon>
        <taxon>Acroporidae</taxon>
        <taxon>Acropora</taxon>
    </lineage>
</organism>
<accession>A0AAD9PQ17</accession>